<accession>A0A7J7CKR6</accession>
<name>A0A7J7CKR6_TRIWF</name>
<feature type="transmembrane region" description="Helical" evidence="1">
    <location>
        <begin position="21"/>
        <end position="44"/>
    </location>
</feature>
<comment type="caution">
    <text evidence="2">The sequence shown here is derived from an EMBL/GenBank/DDBJ whole genome shotgun (WGS) entry which is preliminary data.</text>
</comment>
<evidence type="ECO:0000313" key="3">
    <source>
        <dbReference type="Proteomes" id="UP000593562"/>
    </source>
</evidence>
<keyword evidence="1" id="KW-0472">Membrane</keyword>
<feature type="transmembrane region" description="Helical" evidence="1">
    <location>
        <begin position="83"/>
        <end position="104"/>
    </location>
</feature>
<feature type="transmembrane region" description="Helical" evidence="1">
    <location>
        <begin position="211"/>
        <end position="232"/>
    </location>
</feature>
<reference evidence="2 3" key="1">
    <citation type="journal article" date="2020" name="Nat. Commun.">
        <title>Genome of Tripterygium wilfordii and identification of cytochrome P450 involved in triptolide biosynthesis.</title>
        <authorList>
            <person name="Tu L."/>
            <person name="Su P."/>
            <person name="Zhang Z."/>
            <person name="Gao L."/>
            <person name="Wang J."/>
            <person name="Hu T."/>
            <person name="Zhou J."/>
            <person name="Zhang Y."/>
            <person name="Zhao Y."/>
            <person name="Liu Y."/>
            <person name="Song Y."/>
            <person name="Tong Y."/>
            <person name="Lu Y."/>
            <person name="Yang J."/>
            <person name="Xu C."/>
            <person name="Jia M."/>
            <person name="Peters R.J."/>
            <person name="Huang L."/>
            <person name="Gao W."/>
        </authorList>
    </citation>
    <scope>NUCLEOTIDE SEQUENCE [LARGE SCALE GENOMIC DNA]</scope>
    <source>
        <strain evidence="3">cv. XIE 37</strain>
        <tissue evidence="2">Leaf</tissue>
    </source>
</reference>
<feature type="transmembrane region" description="Helical" evidence="1">
    <location>
        <begin position="162"/>
        <end position="190"/>
    </location>
</feature>
<protein>
    <recommendedName>
        <fullName evidence="4">Transmembrane protein</fullName>
    </recommendedName>
</protein>
<dbReference type="OrthoDB" id="687732at2759"/>
<dbReference type="FunCoup" id="A0A7J7CKR6">
    <property type="interactions" value="114"/>
</dbReference>
<sequence>MEGARKIMRRSVYNFLQNYQNFTTIAALLAFPFSASVLLSQSFLVPSSSFTIHNRLRALFEAAGLPESSQPFKTLTLKLSQTISSSIFTLPFSLTFFIMSKAYVIHSLNQHKSTLLLYKPLFVTYLCNLFIVLSANATALSIFFLGFNLVQETLVYSPNWVLILSATAAVIYSVILANVVVVCNLALVLSGEGCRGWIAILKALVLMRGRTSTALSLALPVNIVLAGIEALFQYRIVRRGDRSYGDSCTTPAMAMEGMLIAYLYSIFVVLDTVVNLMFFRSCVRVVDQEDMNSCRIGAVEEEEEEEEQSYGVISFKSVEEFP</sequence>
<evidence type="ECO:0008006" key="4">
    <source>
        <dbReference type="Google" id="ProtNLM"/>
    </source>
</evidence>
<organism evidence="2 3">
    <name type="scientific">Tripterygium wilfordii</name>
    <name type="common">Thunder God vine</name>
    <dbReference type="NCBI Taxonomy" id="458696"/>
    <lineage>
        <taxon>Eukaryota</taxon>
        <taxon>Viridiplantae</taxon>
        <taxon>Streptophyta</taxon>
        <taxon>Embryophyta</taxon>
        <taxon>Tracheophyta</taxon>
        <taxon>Spermatophyta</taxon>
        <taxon>Magnoliopsida</taxon>
        <taxon>eudicotyledons</taxon>
        <taxon>Gunneridae</taxon>
        <taxon>Pentapetalae</taxon>
        <taxon>rosids</taxon>
        <taxon>fabids</taxon>
        <taxon>Celastrales</taxon>
        <taxon>Celastraceae</taxon>
        <taxon>Tripterygium</taxon>
    </lineage>
</organism>
<proteinExistence type="predicted"/>
<evidence type="ECO:0000313" key="2">
    <source>
        <dbReference type="EMBL" id="KAF5734667.1"/>
    </source>
</evidence>
<feature type="transmembrane region" description="Helical" evidence="1">
    <location>
        <begin position="259"/>
        <end position="279"/>
    </location>
</feature>
<keyword evidence="3" id="KW-1185">Reference proteome</keyword>
<dbReference type="InParanoid" id="A0A7J7CKR6"/>
<gene>
    <name evidence="2" type="ORF">HS088_TW15G00159</name>
</gene>
<feature type="transmembrane region" description="Helical" evidence="1">
    <location>
        <begin position="125"/>
        <end position="150"/>
    </location>
</feature>
<evidence type="ECO:0000256" key="1">
    <source>
        <dbReference type="SAM" id="Phobius"/>
    </source>
</evidence>
<dbReference type="Proteomes" id="UP000593562">
    <property type="component" value="Unassembled WGS sequence"/>
</dbReference>
<dbReference type="PANTHER" id="PTHR33133:SF3">
    <property type="entry name" value="TRANSMEMBRANE PROTEIN"/>
    <property type="match status" value="1"/>
</dbReference>
<dbReference type="PANTHER" id="PTHR33133">
    <property type="entry name" value="OS08G0107100 PROTEIN-RELATED"/>
    <property type="match status" value="1"/>
</dbReference>
<dbReference type="EMBL" id="JAAARO010000015">
    <property type="protein sequence ID" value="KAF5734667.1"/>
    <property type="molecule type" value="Genomic_DNA"/>
</dbReference>
<keyword evidence="1" id="KW-0812">Transmembrane</keyword>
<keyword evidence="1" id="KW-1133">Transmembrane helix</keyword>
<dbReference type="AlphaFoldDB" id="A0A7J7CKR6"/>